<evidence type="ECO:0000313" key="2">
    <source>
        <dbReference type="Proteomes" id="UP000218231"/>
    </source>
</evidence>
<proteinExistence type="predicted"/>
<comment type="caution">
    <text evidence="1">The sequence shown here is derived from an EMBL/GenBank/DDBJ whole genome shotgun (WGS) entry which is preliminary data.</text>
</comment>
<gene>
    <name evidence="1" type="ORF">WR25_21514</name>
</gene>
<dbReference type="EMBL" id="LIAE01009753">
    <property type="protein sequence ID" value="PAV68466.1"/>
    <property type="molecule type" value="Genomic_DNA"/>
</dbReference>
<accession>A0A2A2K388</accession>
<organism evidence="1 2">
    <name type="scientific">Diploscapter pachys</name>
    <dbReference type="NCBI Taxonomy" id="2018661"/>
    <lineage>
        <taxon>Eukaryota</taxon>
        <taxon>Metazoa</taxon>
        <taxon>Ecdysozoa</taxon>
        <taxon>Nematoda</taxon>
        <taxon>Chromadorea</taxon>
        <taxon>Rhabditida</taxon>
        <taxon>Rhabditina</taxon>
        <taxon>Rhabditomorpha</taxon>
        <taxon>Rhabditoidea</taxon>
        <taxon>Rhabditidae</taxon>
        <taxon>Diploscapter</taxon>
    </lineage>
</organism>
<name>A0A2A2K388_9BILA</name>
<dbReference type="Proteomes" id="UP000218231">
    <property type="component" value="Unassembled WGS sequence"/>
</dbReference>
<sequence length="71" mass="7072">MPCSSNRALSGTSTGGCAVPPAAAFRLKTKASTVAIATIGTRASPATSRIASAVAPRPLATTTGTWSRPRS</sequence>
<evidence type="ECO:0000313" key="1">
    <source>
        <dbReference type="EMBL" id="PAV68466.1"/>
    </source>
</evidence>
<dbReference type="AlphaFoldDB" id="A0A2A2K388"/>
<reference evidence="1 2" key="1">
    <citation type="journal article" date="2017" name="Curr. Biol.">
        <title>Genome architecture and evolution of a unichromosomal asexual nematode.</title>
        <authorList>
            <person name="Fradin H."/>
            <person name="Zegar C."/>
            <person name="Gutwein M."/>
            <person name="Lucas J."/>
            <person name="Kovtun M."/>
            <person name="Corcoran D."/>
            <person name="Baugh L.R."/>
            <person name="Kiontke K."/>
            <person name="Gunsalus K."/>
            <person name="Fitch D.H."/>
            <person name="Piano F."/>
        </authorList>
    </citation>
    <scope>NUCLEOTIDE SEQUENCE [LARGE SCALE GENOMIC DNA]</scope>
    <source>
        <strain evidence="1">PF1309</strain>
    </source>
</reference>
<protein>
    <submittedName>
        <fullName evidence="1">Uncharacterized protein</fullName>
    </submittedName>
</protein>
<keyword evidence="2" id="KW-1185">Reference proteome</keyword>